<evidence type="ECO:0000259" key="6">
    <source>
        <dbReference type="Pfam" id="PF00669"/>
    </source>
</evidence>
<dbReference type="RefSeq" id="WP_115468237.1">
    <property type="nucleotide sequence ID" value="NZ_QKRA01000004.1"/>
</dbReference>
<dbReference type="Pfam" id="PF00669">
    <property type="entry name" value="Flagellin_N"/>
    <property type="match status" value="1"/>
</dbReference>
<protein>
    <submittedName>
        <fullName evidence="7">Flagellar hook-associated protein 3</fullName>
    </submittedName>
</protein>
<evidence type="ECO:0000313" key="8">
    <source>
        <dbReference type="Proteomes" id="UP000254326"/>
    </source>
</evidence>
<keyword evidence="5" id="KW-0975">Bacterial flagellum</keyword>
<name>A0A370U8T0_9GAMM</name>
<keyword evidence="7" id="KW-0966">Cell projection</keyword>
<dbReference type="NCBIfam" id="TIGR02550">
    <property type="entry name" value="flagell_flgL"/>
    <property type="match status" value="1"/>
</dbReference>
<dbReference type="Gene3D" id="1.20.1330.10">
    <property type="entry name" value="f41 fragment of flagellin, N-terminal domain"/>
    <property type="match status" value="1"/>
</dbReference>
<dbReference type="GO" id="GO:0005576">
    <property type="term" value="C:extracellular region"/>
    <property type="evidence" value="ECO:0007669"/>
    <property type="project" value="UniProtKB-SubCell"/>
</dbReference>
<proteinExistence type="inferred from homology"/>
<evidence type="ECO:0000256" key="2">
    <source>
        <dbReference type="ARBA" id="ARBA00004613"/>
    </source>
</evidence>
<keyword evidence="7" id="KW-0969">Cilium</keyword>
<comment type="similarity">
    <text evidence="3">Belongs to the bacterial flagellin family.</text>
</comment>
<sequence length="405" mass="43490">MRVTSNLIYNQSMHSMSNANERYLKAQERIAEQSDIVRPSDDPNGAGQVMRLRADTKLLEQYDDNMTLARNALDYEEVALSSLNDILDDVNRLMIQSKNGANDQVDIEAIAGEIESLVFAAADLMNSKDSNGQYIFAGTNSSNPAFEKDASGQYVYAGNEAQRMSQVSENVSIATTDSGKDIFQSVKTRNTFTASVSAGAATLSQTVSDQDAYDTFVNDRFNAVDPTENVFTLTTVAGAPDQFSFTDSSGAVIATGDYTSGSPITVAGMEFTLTGAAGSTVDVTLDTPTRDNVLNQVMSAVSALRDTSLTSQERDDAMRDAFTSVSNTQTSVGTAISSVGARIDTINSRTDFSISKQNFNAVAQENIAGLDIFKATTQLELTESALSASQLLFQRISSLSLFNSL</sequence>
<evidence type="ECO:0000313" key="7">
    <source>
        <dbReference type="EMBL" id="RDL44199.1"/>
    </source>
</evidence>
<accession>A0A370U8T0</accession>
<dbReference type="PANTHER" id="PTHR42792">
    <property type="entry name" value="FLAGELLIN"/>
    <property type="match status" value="1"/>
</dbReference>
<dbReference type="InterPro" id="IPR013384">
    <property type="entry name" value="Flagell_FlgL"/>
</dbReference>
<gene>
    <name evidence="7" type="primary">flgL</name>
    <name evidence="7" type="ORF">DN730_11265</name>
</gene>
<evidence type="ECO:0000256" key="3">
    <source>
        <dbReference type="ARBA" id="ARBA00005709"/>
    </source>
</evidence>
<dbReference type="PANTHER" id="PTHR42792:SF1">
    <property type="entry name" value="FLAGELLAR HOOK-ASSOCIATED PROTEIN 3"/>
    <property type="match status" value="1"/>
</dbReference>
<dbReference type="AlphaFoldDB" id="A0A370U8T0"/>
<reference evidence="7 8" key="1">
    <citation type="submission" date="2018-06" db="EMBL/GenBank/DDBJ databases">
        <title>Marinomonas sp. YLB-05 draft genome sequence.</title>
        <authorList>
            <person name="Yu L."/>
            <person name="Tang X."/>
        </authorList>
    </citation>
    <scope>NUCLEOTIDE SEQUENCE [LARGE SCALE GENOMIC DNA]</scope>
    <source>
        <strain evidence="7 8">YLB-05</strain>
    </source>
</reference>
<dbReference type="GO" id="GO:0005198">
    <property type="term" value="F:structural molecule activity"/>
    <property type="evidence" value="ECO:0007669"/>
    <property type="project" value="InterPro"/>
</dbReference>
<dbReference type="GO" id="GO:0009424">
    <property type="term" value="C:bacterial-type flagellum hook"/>
    <property type="evidence" value="ECO:0007669"/>
    <property type="project" value="InterPro"/>
</dbReference>
<keyword evidence="8" id="KW-1185">Reference proteome</keyword>
<dbReference type="Proteomes" id="UP000254326">
    <property type="component" value="Unassembled WGS sequence"/>
</dbReference>
<evidence type="ECO:0000256" key="4">
    <source>
        <dbReference type="ARBA" id="ARBA00022525"/>
    </source>
</evidence>
<keyword evidence="4" id="KW-0964">Secreted</keyword>
<evidence type="ECO:0000256" key="1">
    <source>
        <dbReference type="ARBA" id="ARBA00004365"/>
    </source>
</evidence>
<comment type="caution">
    <text evidence="7">The sequence shown here is derived from an EMBL/GenBank/DDBJ whole genome shotgun (WGS) entry which is preliminary data.</text>
</comment>
<dbReference type="InterPro" id="IPR001029">
    <property type="entry name" value="Flagellin_N"/>
</dbReference>
<feature type="domain" description="Flagellin N-terminal" evidence="6">
    <location>
        <begin position="4"/>
        <end position="140"/>
    </location>
</feature>
<organism evidence="7 8">
    <name type="scientific">Marinomonas piezotolerans</name>
    <dbReference type="NCBI Taxonomy" id="2213058"/>
    <lineage>
        <taxon>Bacteria</taxon>
        <taxon>Pseudomonadati</taxon>
        <taxon>Pseudomonadota</taxon>
        <taxon>Gammaproteobacteria</taxon>
        <taxon>Oceanospirillales</taxon>
        <taxon>Oceanospirillaceae</taxon>
        <taxon>Marinomonas</taxon>
    </lineage>
</organism>
<dbReference type="GO" id="GO:0071973">
    <property type="term" value="P:bacterial-type flagellum-dependent cell motility"/>
    <property type="evidence" value="ECO:0007669"/>
    <property type="project" value="InterPro"/>
</dbReference>
<dbReference type="OrthoDB" id="9768249at2"/>
<comment type="subcellular location">
    <subcellularLocation>
        <location evidence="1">Bacterial flagellum</location>
    </subcellularLocation>
    <subcellularLocation>
        <location evidence="2">Secreted</location>
    </subcellularLocation>
</comment>
<evidence type="ECO:0000256" key="5">
    <source>
        <dbReference type="ARBA" id="ARBA00023143"/>
    </source>
</evidence>
<dbReference type="SUPFAM" id="SSF64518">
    <property type="entry name" value="Phase 1 flagellin"/>
    <property type="match status" value="1"/>
</dbReference>
<keyword evidence="7" id="KW-0282">Flagellum</keyword>
<dbReference type="EMBL" id="QKRA01000004">
    <property type="protein sequence ID" value="RDL44199.1"/>
    <property type="molecule type" value="Genomic_DNA"/>
</dbReference>
<dbReference type="InterPro" id="IPR001492">
    <property type="entry name" value="Flagellin"/>
</dbReference>